<accession>A0A7W2EJ96</accession>
<comment type="caution">
    <text evidence="11">The sequence shown here is derived from an EMBL/GenBank/DDBJ whole genome shotgun (WGS) entry which is preliminary data.</text>
</comment>
<proteinExistence type="inferred from homology"/>
<evidence type="ECO:0000313" key="12">
    <source>
        <dbReference type="Proteomes" id="UP000566711"/>
    </source>
</evidence>
<keyword evidence="9" id="KW-0732">Signal</keyword>
<evidence type="ECO:0000256" key="1">
    <source>
        <dbReference type="ARBA" id="ARBA00000971"/>
    </source>
</evidence>
<keyword evidence="4 6" id="KW-0413">Isomerase</keyword>
<comment type="catalytic activity">
    <reaction evidence="1 6 7">
        <text>[protein]-peptidylproline (omega=180) = [protein]-peptidylproline (omega=0)</text>
        <dbReference type="Rhea" id="RHEA:16237"/>
        <dbReference type="Rhea" id="RHEA-COMP:10747"/>
        <dbReference type="Rhea" id="RHEA-COMP:10748"/>
        <dbReference type="ChEBI" id="CHEBI:83833"/>
        <dbReference type="ChEBI" id="CHEBI:83834"/>
        <dbReference type="EC" id="5.2.1.8"/>
    </reaction>
</comment>
<evidence type="ECO:0000313" key="11">
    <source>
        <dbReference type="EMBL" id="MBA5606911.1"/>
    </source>
</evidence>
<dbReference type="SUPFAM" id="SSF54534">
    <property type="entry name" value="FKBP-like"/>
    <property type="match status" value="1"/>
</dbReference>
<keyword evidence="12" id="KW-1185">Reference proteome</keyword>
<evidence type="ECO:0000256" key="2">
    <source>
        <dbReference type="ARBA" id="ARBA00006577"/>
    </source>
</evidence>
<keyword evidence="3 6" id="KW-0697">Rotamase</keyword>
<comment type="function">
    <text evidence="5">PPIases accelerate the folding of proteins.</text>
</comment>
<evidence type="ECO:0000256" key="7">
    <source>
        <dbReference type="RuleBase" id="RU003915"/>
    </source>
</evidence>
<protein>
    <recommendedName>
        <fullName evidence="7">Peptidyl-prolyl cis-trans isomerase</fullName>
        <ecNumber evidence="7">5.2.1.8</ecNumber>
    </recommendedName>
</protein>
<dbReference type="Pfam" id="PF00254">
    <property type="entry name" value="FKBP_C"/>
    <property type="match status" value="1"/>
</dbReference>
<feature type="domain" description="PPIase FKBP-type" evidence="10">
    <location>
        <begin position="78"/>
        <end position="175"/>
    </location>
</feature>
<dbReference type="EMBL" id="JACEZS010000013">
    <property type="protein sequence ID" value="MBA5606911.1"/>
    <property type="molecule type" value="Genomic_DNA"/>
</dbReference>
<feature type="chain" id="PRO_5030635317" description="Peptidyl-prolyl cis-trans isomerase" evidence="9">
    <location>
        <begin position="25"/>
        <end position="175"/>
    </location>
</feature>
<evidence type="ECO:0000256" key="5">
    <source>
        <dbReference type="ARBA" id="ARBA00056164"/>
    </source>
</evidence>
<dbReference type="Proteomes" id="UP000566711">
    <property type="component" value="Unassembled WGS sequence"/>
</dbReference>
<sequence>MMRRFITLAFCGASVAMAALPVHAQDQASPQPASAPAADVPAAAPAPVVPGSASPGPLADQLIVTDTKVGHGKEALTGSTVRVHYTGWLYRPLARNFRGKKFDSSRDPGREPLEFPLGAGRVIKGWDQGVQGMKVGGKRTLIIPAELAYGARGAPGGDIPPNSALLFDVELMDVK</sequence>
<reference evidence="11 12" key="1">
    <citation type="submission" date="2020-07" db="EMBL/GenBank/DDBJ databases">
        <title>Novel species isolated from subtropical streams in China.</title>
        <authorList>
            <person name="Lu H."/>
        </authorList>
    </citation>
    <scope>NUCLEOTIDE SEQUENCE [LARGE SCALE GENOMIC DNA]</scope>
    <source>
        <strain evidence="11 12">FT3S</strain>
    </source>
</reference>
<dbReference type="FunFam" id="3.10.50.40:FF:000006">
    <property type="entry name" value="Peptidyl-prolyl cis-trans isomerase"/>
    <property type="match status" value="1"/>
</dbReference>
<dbReference type="PANTHER" id="PTHR43811:SF19">
    <property type="entry name" value="39 KDA FK506-BINDING NUCLEAR PROTEIN"/>
    <property type="match status" value="1"/>
</dbReference>
<dbReference type="EC" id="5.2.1.8" evidence="7"/>
<evidence type="ECO:0000256" key="3">
    <source>
        <dbReference type="ARBA" id="ARBA00023110"/>
    </source>
</evidence>
<evidence type="ECO:0000256" key="4">
    <source>
        <dbReference type="ARBA" id="ARBA00023235"/>
    </source>
</evidence>
<evidence type="ECO:0000256" key="8">
    <source>
        <dbReference type="SAM" id="MobiDB-lite"/>
    </source>
</evidence>
<dbReference type="InterPro" id="IPR001179">
    <property type="entry name" value="PPIase_FKBP_dom"/>
</dbReference>
<evidence type="ECO:0000259" key="10">
    <source>
        <dbReference type="PROSITE" id="PS50059"/>
    </source>
</evidence>
<dbReference type="InterPro" id="IPR046357">
    <property type="entry name" value="PPIase_dom_sf"/>
</dbReference>
<dbReference type="AlphaFoldDB" id="A0A7W2EJ96"/>
<dbReference type="RefSeq" id="WP_182219134.1">
    <property type="nucleotide sequence ID" value="NZ_JACEZS010000013.1"/>
</dbReference>
<organism evidence="11 12">
    <name type="scientific">Rugamonas fusca</name>
    <dbReference type="NCBI Taxonomy" id="2758568"/>
    <lineage>
        <taxon>Bacteria</taxon>
        <taxon>Pseudomonadati</taxon>
        <taxon>Pseudomonadota</taxon>
        <taxon>Betaproteobacteria</taxon>
        <taxon>Burkholderiales</taxon>
        <taxon>Oxalobacteraceae</taxon>
        <taxon>Telluria group</taxon>
        <taxon>Rugamonas</taxon>
    </lineage>
</organism>
<gene>
    <name evidence="11" type="ORF">H3H36_16260</name>
</gene>
<dbReference type="Gene3D" id="3.10.50.40">
    <property type="match status" value="1"/>
</dbReference>
<name>A0A7W2EJ96_9BURK</name>
<comment type="similarity">
    <text evidence="2 7">Belongs to the FKBP-type PPIase family.</text>
</comment>
<evidence type="ECO:0000256" key="9">
    <source>
        <dbReference type="SAM" id="SignalP"/>
    </source>
</evidence>
<feature type="signal peptide" evidence="9">
    <location>
        <begin position="1"/>
        <end position="24"/>
    </location>
</feature>
<dbReference type="PROSITE" id="PS50059">
    <property type="entry name" value="FKBP_PPIASE"/>
    <property type="match status" value="1"/>
</dbReference>
<dbReference type="PANTHER" id="PTHR43811">
    <property type="entry name" value="FKBP-TYPE PEPTIDYL-PROLYL CIS-TRANS ISOMERASE FKPA"/>
    <property type="match status" value="1"/>
</dbReference>
<feature type="region of interest" description="Disordered" evidence="8">
    <location>
        <begin position="28"/>
        <end position="51"/>
    </location>
</feature>
<dbReference type="GO" id="GO:0003755">
    <property type="term" value="F:peptidyl-prolyl cis-trans isomerase activity"/>
    <property type="evidence" value="ECO:0007669"/>
    <property type="project" value="UniProtKB-UniRule"/>
</dbReference>
<evidence type="ECO:0000256" key="6">
    <source>
        <dbReference type="PROSITE-ProRule" id="PRU00277"/>
    </source>
</evidence>